<keyword evidence="3" id="KW-1185">Reference proteome</keyword>
<dbReference type="Proteomes" id="UP001200470">
    <property type="component" value="Unassembled WGS sequence"/>
</dbReference>
<dbReference type="Pfam" id="PF13568">
    <property type="entry name" value="OMP_b-brl_2"/>
    <property type="match status" value="1"/>
</dbReference>
<name>A0ABS9CD99_9BACT</name>
<proteinExistence type="predicted"/>
<feature type="domain" description="Outer membrane protein beta-barrel" evidence="1">
    <location>
        <begin position="21"/>
        <end position="214"/>
    </location>
</feature>
<evidence type="ECO:0000313" key="2">
    <source>
        <dbReference type="EMBL" id="MCF2563085.1"/>
    </source>
</evidence>
<evidence type="ECO:0000313" key="3">
    <source>
        <dbReference type="Proteomes" id="UP001200470"/>
    </source>
</evidence>
<comment type="caution">
    <text evidence="2">The sequence shown here is derived from an EMBL/GenBank/DDBJ whole genome shotgun (WGS) entry which is preliminary data.</text>
</comment>
<protein>
    <submittedName>
        <fullName evidence="2">PorT family protein</fullName>
    </submittedName>
</protein>
<organism evidence="2 3">
    <name type="scientific">Xylanibacter brevis</name>
    <dbReference type="NCBI Taxonomy" id="83231"/>
    <lineage>
        <taxon>Bacteria</taxon>
        <taxon>Pseudomonadati</taxon>
        <taxon>Bacteroidota</taxon>
        <taxon>Bacteroidia</taxon>
        <taxon>Bacteroidales</taxon>
        <taxon>Prevotellaceae</taxon>
        <taxon>Xylanibacter</taxon>
    </lineage>
</organism>
<dbReference type="InterPro" id="IPR025665">
    <property type="entry name" value="Beta-barrel_OMP_2"/>
</dbReference>
<accession>A0ABS9CD99</accession>
<reference evidence="2 3" key="1">
    <citation type="submission" date="2020-12" db="EMBL/GenBank/DDBJ databases">
        <title>Whole genome sequences of gut porcine anaerobes.</title>
        <authorList>
            <person name="Kubasova T."/>
            <person name="Jahodarova E."/>
            <person name="Rychlik I."/>
        </authorList>
    </citation>
    <scope>NUCLEOTIDE SEQUENCE [LARGE SCALE GENOMIC DNA]</scope>
    <source>
        <strain evidence="2 3">An925</strain>
    </source>
</reference>
<dbReference type="RefSeq" id="WP_301637527.1">
    <property type="nucleotide sequence ID" value="NZ_JADYTN010000004.1"/>
</dbReference>
<sequence>MKTRITMLLTIFLTTTLTGLAQQRRVQNKPYIDQRPLHFGILVGTHLQDIEMDNVGLQTIMSEDGTPHERLIVTDADRWNTGFTVGVLADWRLHEHLSLRLSPALHFGSNHITFHDLKDTDAEGHPHPYTQDLKNTYLAVPVSLKFSAQRWNNYRPYLTAGISPMVNLTSPSSDYIRLKRFTTMIEVGLGCDFYLPYFKWIPELKFCYGLGNSLDRGHKDRLRDANKQAFAGSVSSAQTKMVVLTFYFE</sequence>
<evidence type="ECO:0000259" key="1">
    <source>
        <dbReference type="Pfam" id="PF13568"/>
    </source>
</evidence>
<dbReference type="EMBL" id="JADYTN010000004">
    <property type="protein sequence ID" value="MCF2563085.1"/>
    <property type="molecule type" value="Genomic_DNA"/>
</dbReference>
<gene>
    <name evidence="2" type="ORF">I6E12_03030</name>
</gene>